<dbReference type="RefSeq" id="WP_216632510.1">
    <property type="nucleotide sequence ID" value="NZ_JAHLQN010000001.1"/>
</dbReference>
<keyword evidence="1" id="KW-0812">Transmembrane</keyword>
<feature type="transmembrane region" description="Helical" evidence="1">
    <location>
        <begin position="362"/>
        <end position="381"/>
    </location>
</feature>
<evidence type="ECO:0000256" key="1">
    <source>
        <dbReference type="SAM" id="Phobius"/>
    </source>
</evidence>
<evidence type="ECO:0000259" key="2">
    <source>
        <dbReference type="Pfam" id="PF07670"/>
    </source>
</evidence>
<keyword evidence="1" id="KW-0472">Membrane</keyword>
<gene>
    <name evidence="3" type="ORF">KQI82_09380</name>
</gene>
<feature type="transmembrane region" description="Helical" evidence="1">
    <location>
        <begin position="136"/>
        <end position="163"/>
    </location>
</feature>
<dbReference type="EMBL" id="JAHLQN010000001">
    <property type="protein sequence ID" value="MBU5627116.1"/>
    <property type="molecule type" value="Genomic_DNA"/>
</dbReference>
<feature type="transmembrane region" description="Helical" evidence="1">
    <location>
        <begin position="393"/>
        <end position="414"/>
    </location>
</feature>
<feature type="transmembrane region" description="Helical" evidence="1">
    <location>
        <begin position="12"/>
        <end position="32"/>
    </location>
</feature>
<proteinExistence type="predicted"/>
<dbReference type="Pfam" id="PF07670">
    <property type="entry name" value="Gate"/>
    <property type="match status" value="1"/>
</dbReference>
<comment type="caution">
    <text evidence="3">The sequence shown here is derived from an EMBL/GenBank/DDBJ whole genome shotgun (WGS) entry which is preliminary data.</text>
</comment>
<feature type="transmembrane region" description="Helical" evidence="1">
    <location>
        <begin position="318"/>
        <end position="342"/>
    </location>
</feature>
<sequence length="448" mass="49037">METTNHYTKKDFLKFLIPSAIGLLFFAVPLYVNGEWTLLYGLCASFLGDVIAPVVDYILIAVICISAVLSVCGTCLHVKKIVDTPTLSELFVTSKLYLVIRLIGALFGVCILLRLGPEMLWGEATGATAWGIVTNIATWFALGVILMPCLTDFGIMDFAGFLFRKFTRLLFHLPGRSTVDLLASWVGCNATGTILTVKQYERGFYTAREAATITTCFSAVSISYSLAIATMVDLQNVFFPFYLSLSFAGIVASFICCRIFPLAKIPNTYYTKESTFSEDLPEHVNALKYATEQAMERARKAPGLGALLKIGVSSYVNIMFTLMPLVVAVGTIALVISEYTTIFEVIATPMGYLLQLLGLEEAFAAAPATLVGFADMFLPAVLLTRVASFETRFVVCGMSLMQVIFLTETGSLILQSKIPLNVGKLFVVFMERTIVGLVVMTLLANLLY</sequence>
<accession>A0ABS6FBT0</accession>
<dbReference type="InterPro" id="IPR011642">
    <property type="entry name" value="Gate_dom"/>
</dbReference>
<protein>
    <submittedName>
        <fullName evidence="3">YjiH family protein</fullName>
    </submittedName>
</protein>
<feature type="transmembrane region" description="Helical" evidence="1">
    <location>
        <begin position="57"/>
        <end position="76"/>
    </location>
</feature>
<organism evidence="3 4">
    <name type="scientific">Dysosmobacter acutus</name>
    <dbReference type="NCBI Taxonomy" id="2841504"/>
    <lineage>
        <taxon>Bacteria</taxon>
        <taxon>Bacillati</taxon>
        <taxon>Bacillota</taxon>
        <taxon>Clostridia</taxon>
        <taxon>Eubacteriales</taxon>
        <taxon>Oscillospiraceae</taxon>
        <taxon>Dysosmobacter</taxon>
    </lineage>
</organism>
<name>A0ABS6FBT0_9FIRM</name>
<keyword evidence="1" id="KW-1133">Transmembrane helix</keyword>
<keyword evidence="4" id="KW-1185">Reference proteome</keyword>
<feature type="transmembrane region" description="Helical" evidence="1">
    <location>
        <begin position="96"/>
        <end position="116"/>
    </location>
</feature>
<reference evidence="3 4" key="1">
    <citation type="submission" date="2021-06" db="EMBL/GenBank/DDBJ databases">
        <authorList>
            <person name="Sun Q."/>
            <person name="Li D."/>
        </authorList>
    </citation>
    <scope>NUCLEOTIDE SEQUENCE [LARGE SCALE GENOMIC DNA]</scope>
    <source>
        <strain evidence="3 4">MSJ-2</strain>
    </source>
</reference>
<evidence type="ECO:0000313" key="4">
    <source>
        <dbReference type="Proteomes" id="UP000787672"/>
    </source>
</evidence>
<evidence type="ECO:0000313" key="3">
    <source>
        <dbReference type="EMBL" id="MBU5627116.1"/>
    </source>
</evidence>
<feature type="transmembrane region" description="Helical" evidence="1">
    <location>
        <begin position="426"/>
        <end position="447"/>
    </location>
</feature>
<feature type="transmembrane region" description="Helical" evidence="1">
    <location>
        <begin position="238"/>
        <end position="260"/>
    </location>
</feature>
<dbReference type="Proteomes" id="UP000787672">
    <property type="component" value="Unassembled WGS sequence"/>
</dbReference>
<feature type="domain" description="Nucleoside transporter/FeoB GTPase Gate" evidence="2">
    <location>
        <begin position="134"/>
        <end position="232"/>
    </location>
</feature>
<feature type="transmembrane region" description="Helical" evidence="1">
    <location>
        <begin position="210"/>
        <end position="232"/>
    </location>
</feature>